<keyword evidence="1" id="KW-1133">Transmembrane helix</keyword>
<sequence length="308" mass="34250">MLCKYEIENGKTKKISGRDLAASCRISNSNIDNWFFGIGAIAKWILENWLPFTRWAWTEFLSLIHFPEITTAEKDALTTLAFFAPMAVSSLWTYWGKDNDESIEVENDSFGKEIRLRLYATAIGILFMVVIGGSVIQDAVTLFTTETPVEVSSSILDVEFFANLGLAVVVIIIICTLTLLYFWAYGKNKYLSSKTDYFVDWFTRKTKPIKKSISPLSALHITTMMLQVISTLIWFGGMSAGIIFAAGQLGFIRTTAPIFVLISFLITIFLNPGRLLKTAGVVIALIFASLGWDIAVWVVSAVENAATS</sequence>
<evidence type="ECO:0000313" key="2">
    <source>
        <dbReference type="EMBL" id="VFJ67215.1"/>
    </source>
</evidence>
<keyword evidence="1" id="KW-0812">Transmembrane</keyword>
<feature type="transmembrane region" description="Helical" evidence="1">
    <location>
        <begin position="213"/>
        <end position="236"/>
    </location>
</feature>
<feature type="transmembrane region" description="Helical" evidence="1">
    <location>
        <begin position="282"/>
        <end position="302"/>
    </location>
</feature>
<organism evidence="2">
    <name type="scientific">Candidatus Kentrum sp. FW</name>
    <dbReference type="NCBI Taxonomy" id="2126338"/>
    <lineage>
        <taxon>Bacteria</taxon>
        <taxon>Pseudomonadati</taxon>
        <taxon>Pseudomonadota</taxon>
        <taxon>Gammaproteobacteria</taxon>
        <taxon>Candidatus Kentrum</taxon>
    </lineage>
</organism>
<dbReference type="EMBL" id="CAADFD010000127">
    <property type="protein sequence ID" value="VFJ67215.1"/>
    <property type="molecule type" value="Genomic_DNA"/>
</dbReference>
<protein>
    <submittedName>
        <fullName evidence="2">Uncharacterized protein</fullName>
    </submittedName>
</protein>
<feature type="transmembrane region" description="Helical" evidence="1">
    <location>
        <begin position="116"/>
        <end position="140"/>
    </location>
</feature>
<feature type="transmembrane region" description="Helical" evidence="1">
    <location>
        <begin position="160"/>
        <end position="184"/>
    </location>
</feature>
<evidence type="ECO:0000256" key="1">
    <source>
        <dbReference type="SAM" id="Phobius"/>
    </source>
</evidence>
<name>A0A450TIS7_9GAMM</name>
<keyword evidence="1" id="KW-0472">Membrane</keyword>
<feature type="transmembrane region" description="Helical" evidence="1">
    <location>
        <begin position="242"/>
        <end position="270"/>
    </location>
</feature>
<gene>
    <name evidence="2" type="ORF">BECKFW1821B_GA0114236_11278</name>
</gene>
<dbReference type="AlphaFoldDB" id="A0A450TIS7"/>
<reference evidence="2" key="1">
    <citation type="submission" date="2019-02" db="EMBL/GenBank/DDBJ databases">
        <authorList>
            <person name="Gruber-Vodicka R. H."/>
            <person name="Seah K. B. B."/>
        </authorList>
    </citation>
    <scope>NUCLEOTIDE SEQUENCE</scope>
    <source>
        <strain evidence="2">BECK_BZ106</strain>
    </source>
</reference>
<accession>A0A450TIS7</accession>
<proteinExistence type="predicted"/>